<dbReference type="SMART" id="SM00338">
    <property type="entry name" value="BRLZ"/>
    <property type="match status" value="1"/>
</dbReference>
<proteinExistence type="predicted"/>
<evidence type="ECO:0000259" key="8">
    <source>
        <dbReference type="PROSITE" id="PS50217"/>
    </source>
</evidence>
<feature type="domain" description="BZIP" evidence="8">
    <location>
        <begin position="59"/>
        <end position="122"/>
    </location>
</feature>
<dbReference type="AlphaFoldDB" id="A0A8S3TAG1"/>
<dbReference type="OrthoDB" id="20960at2759"/>
<evidence type="ECO:0000256" key="6">
    <source>
        <dbReference type="ARBA" id="ARBA00040165"/>
    </source>
</evidence>
<dbReference type="GO" id="GO:0000981">
    <property type="term" value="F:DNA-binding transcription factor activity, RNA polymerase II-specific"/>
    <property type="evidence" value="ECO:0007669"/>
    <property type="project" value="TreeGrafter"/>
</dbReference>
<dbReference type="GO" id="GO:0000977">
    <property type="term" value="F:RNA polymerase II transcription regulatory region sequence-specific DNA binding"/>
    <property type="evidence" value="ECO:0007669"/>
    <property type="project" value="TreeGrafter"/>
</dbReference>
<organism evidence="9 10">
    <name type="scientific">Mytilus edulis</name>
    <name type="common">Blue mussel</name>
    <dbReference type="NCBI Taxonomy" id="6550"/>
    <lineage>
        <taxon>Eukaryota</taxon>
        <taxon>Metazoa</taxon>
        <taxon>Spiralia</taxon>
        <taxon>Lophotrochozoa</taxon>
        <taxon>Mollusca</taxon>
        <taxon>Bivalvia</taxon>
        <taxon>Autobranchia</taxon>
        <taxon>Pteriomorphia</taxon>
        <taxon>Mytilida</taxon>
        <taxon>Mytiloidea</taxon>
        <taxon>Mytilidae</taxon>
        <taxon>Mytilinae</taxon>
        <taxon>Mytilus</taxon>
    </lineage>
</organism>
<evidence type="ECO:0000256" key="4">
    <source>
        <dbReference type="ARBA" id="ARBA00023163"/>
    </source>
</evidence>
<keyword evidence="2" id="KW-0805">Transcription regulation</keyword>
<evidence type="ECO:0000313" key="10">
    <source>
        <dbReference type="Proteomes" id="UP000683360"/>
    </source>
</evidence>
<keyword evidence="4" id="KW-0804">Transcription</keyword>
<dbReference type="CDD" id="cd14691">
    <property type="entry name" value="bZIP_XBP1"/>
    <property type="match status" value="1"/>
</dbReference>
<keyword evidence="10" id="KW-1185">Reference proteome</keyword>
<dbReference type="InterPro" id="IPR004827">
    <property type="entry name" value="bZIP"/>
</dbReference>
<comment type="caution">
    <text evidence="9">The sequence shown here is derived from an EMBL/GenBank/DDBJ whole genome shotgun (WGS) entry which is preliminary data.</text>
</comment>
<dbReference type="InterPro" id="IPR052470">
    <property type="entry name" value="ER_Stress-Reg_TF"/>
</dbReference>
<feature type="region of interest" description="Disordered" evidence="7">
    <location>
        <begin position="103"/>
        <end position="139"/>
    </location>
</feature>
<dbReference type="PANTHER" id="PTHR46542">
    <property type="entry name" value="X-BOX BINDING PROTEIN 1"/>
    <property type="match status" value="1"/>
</dbReference>
<evidence type="ECO:0000313" key="9">
    <source>
        <dbReference type="EMBL" id="CAG2230853.1"/>
    </source>
</evidence>
<dbReference type="PROSITE" id="PS50217">
    <property type="entry name" value="BZIP"/>
    <property type="match status" value="1"/>
</dbReference>
<evidence type="ECO:0000256" key="3">
    <source>
        <dbReference type="ARBA" id="ARBA00023125"/>
    </source>
</evidence>
<evidence type="ECO:0000256" key="7">
    <source>
        <dbReference type="SAM" id="MobiDB-lite"/>
    </source>
</evidence>
<dbReference type="PANTHER" id="PTHR46542:SF1">
    <property type="entry name" value="X-BOX BINDING PROTEIN 1"/>
    <property type="match status" value="1"/>
</dbReference>
<keyword evidence="3" id="KW-0238">DNA-binding</keyword>
<dbReference type="SUPFAM" id="SSF57959">
    <property type="entry name" value="Leucine zipper domain"/>
    <property type="match status" value="1"/>
</dbReference>
<sequence>MVTTKDIMSGNTTRTIVITTSSGNVPKLVTVNASAVEDIFSDDGGGPRKRRRLTNLTPEEKMLRRKLKNRVAAQTARDRKKELMGTLEQQVTRLMDQNKRLQDENKKLKTQSSSLITENQHLKERLGQPGSLAERKSESSGSAVSFDLLPWGQTQKLSQSMMPYATSVLTMSLCLALFSRSAQNQTQMVPVEEVTLQSSLPKEIPPKSMPTLAWWGPHQRKESVKTEPELSAIDMINETDLNDINLELLKDIENLIGIDFQDQIEQDSFDSISQNGQCVKSKQEVSVTKDTSLNRKRKRSEDASPLSVTDMYESTDKLGQETSIFKDSEFGSDFSDVCSPYGSDISGDLNDNPWEESFMELFPTLA</sequence>
<reference evidence="9" key="1">
    <citation type="submission" date="2021-03" db="EMBL/GenBank/DDBJ databases">
        <authorList>
            <person name="Bekaert M."/>
        </authorList>
    </citation>
    <scope>NUCLEOTIDE SEQUENCE</scope>
</reference>
<keyword evidence="5" id="KW-0539">Nucleus</keyword>
<protein>
    <recommendedName>
        <fullName evidence="6">X-box-binding protein 1</fullName>
    </recommendedName>
</protein>
<dbReference type="Proteomes" id="UP000683360">
    <property type="component" value="Unassembled WGS sequence"/>
</dbReference>
<evidence type="ECO:0000256" key="5">
    <source>
        <dbReference type="ARBA" id="ARBA00023242"/>
    </source>
</evidence>
<dbReference type="PROSITE" id="PS00036">
    <property type="entry name" value="BZIP_BASIC"/>
    <property type="match status" value="1"/>
</dbReference>
<name>A0A8S3TAG1_MYTED</name>
<dbReference type="Gene3D" id="1.20.5.170">
    <property type="match status" value="1"/>
</dbReference>
<evidence type="ECO:0000256" key="2">
    <source>
        <dbReference type="ARBA" id="ARBA00023015"/>
    </source>
</evidence>
<accession>A0A8S3TAG1</accession>
<gene>
    <name evidence="9" type="ORF">MEDL_43631</name>
</gene>
<feature type="compositionally biased region" description="Polar residues" evidence="7">
    <location>
        <begin position="110"/>
        <end position="119"/>
    </location>
</feature>
<keyword evidence="1" id="KW-0832">Ubl conjugation</keyword>
<dbReference type="EMBL" id="CAJPWZ010002106">
    <property type="protein sequence ID" value="CAG2230853.1"/>
    <property type="molecule type" value="Genomic_DNA"/>
</dbReference>
<evidence type="ECO:0000256" key="1">
    <source>
        <dbReference type="ARBA" id="ARBA00022843"/>
    </source>
</evidence>
<dbReference type="GO" id="GO:0005634">
    <property type="term" value="C:nucleus"/>
    <property type="evidence" value="ECO:0007669"/>
    <property type="project" value="TreeGrafter"/>
</dbReference>
<dbReference type="Pfam" id="PF00170">
    <property type="entry name" value="bZIP_1"/>
    <property type="match status" value="1"/>
</dbReference>
<dbReference type="InterPro" id="IPR046347">
    <property type="entry name" value="bZIP_sf"/>
</dbReference>